<keyword evidence="7 9" id="KW-0496">Mitochondrion</keyword>
<comment type="similarity">
    <text evidence="3 7">Belongs to the complex I subunit 4 family.</text>
</comment>
<dbReference type="NCBIfam" id="TIGR01972">
    <property type="entry name" value="NDH_I_M"/>
    <property type="match status" value="1"/>
</dbReference>
<evidence type="ECO:0000256" key="1">
    <source>
        <dbReference type="ARBA" id="ARBA00003257"/>
    </source>
</evidence>
<feature type="transmembrane region" description="Helical" evidence="7">
    <location>
        <begin position="205"/>
        <end position="227"/>
    </location>
</feature>
<comment type="function">
    <text evidence="7">Core subunit of the mitochondrial membrane respiratory chain NADH dehydrogenase (Complex I) which catalyzes electron transfer from NADH through the respiratory chain, using ubiquinone as an electron acceptor. Essential for the catalytic activity and assembly of complex I.</text>
</comment>
<keyword evidence="7" id="KW-0830">Ubiquinone</keyword>
<feature type="domain" description="NADH:quinone oxidoreductase/Mrp antiporter transmembrane" evidence="8">
    <location>
        <begin position="128"/>
        <end position="414"/>
    </location>
</feature>
<proteinExistence type="evidence at transcript level"/>
<protein>
    <recommendedName>
        <fullName evidence="7">NADH-ubiquinone oxidoreductase chain 4</fullName>
        <ecNumber evidence="7">7.1.1.2</ecNumber>
    </recommendedName>
</protein>
<dbReference type="PRINTS" id="PR01437">
    <property type="entry name" value="NUOXDRDTASE4"/>
</dbReference>
<keyword evidence="7" id="KW-0813">Transport</keyword>
<dbReference type="AlphaFoldDB" id="F2Y9T3"/>
<geneLocation type="mitochondrion" evidence="9"/>
<evidence type="ECO:0000256" key="7">
    <source>
        <dbReference type="RuleBase" id="RU003297"/>
    </source>
</evidence>
<feature type="transmembrane region" description="Helical" evidence="7">
    <location>
        <begin position="446"/>
        <end position="466"/>
    </location>
</feature>
<feature type="transmembrane region" description="Helical" evidence="7">
    <location>
        <begin position="133"/>
        <end position="151"/>
    </location>
</feature>
<comment type="catalytic activity">
    <reaction evidence="7">
        <text>a ubiquinone + NADH + 5 H(+)(in) = a ubiquinol + NAD(+) + 4 H(+)(out)</text>
        <dbReference type="Rhea" id="RHEA:29091"/>
        <dbReference type="Rhea" id="RHEA-COMP:9565"/>
        <dbReference type="Rhea" id="RHEA-COMP:9566"/>
        <dbReference type="ChEBI" id="CHEBI:15378"/>
        <dbReference type="ChEBI" id="CHEBI:16389"/>
        <dbReference type="ChEBI" id="CHEBI:17976"/>
        <dbReference type="ChEBI" id="CHEBI:57540"/>
        <dbReference type="ChEBI" id="CHEBI:57945"/>
        <dbReference type="EC" id="7.1.1.2"/>
    </reaction>
</comment>
<dbReference type="InterPro" id="IPR001750">
    <property type="entry name" value="ND/Mrp_TM"/>
</dbReference>
<reference evidence="9" key="1">
    <citation type="journal article" date="2011" name="Nucleic Acids Res.">
        <title>Complete characterization of the edited transcriptome of the mitochondrion of Physarum polycephalum using deep sequencing of RNA.</title>
        <authorList>
            <person name="Bundschuh R."/>
            <person name="Altmuller J."/>
            <person name="Becker C."/>
            <person name="Nurnberg P."/>
            <person name="Gott J.M."/>
        </authorList>
    </citation>
    <scope>NUCLEOTIDE SEQUENCE</scope>
    <source>
        <strain evidence="9">M3CVIII</strain>
    </source>
</reference>
<keyword evidence="7" id="KW-0249">Electron transport</keyword>
<dbReference type="GO" id="GO:0031966">
    <property type="term" value="C:mitochondrial membrane"/>
    <property type="evidence" value="ECO:0007669"/>
    <property type="project" value="UniProtKB-SubCell"/>
</dbReference>
<keyword evidence="7" id="KW-0520">NAD</keyword>
<feature type="transmembrane region" description="Helical" evidence="7">
    <location>
        <begin position="54"/>
        <end position="73"/>
    </location>
</feature>
<feature type="transmembrane region" description="Helical" evidence="7">
    <location>
        <begin position="355"/>
        <end position="381"/>
    </location>
</feature>
<dbReference type="PANTHER" id="PTHR43507">
    <property type="entry name" value="NADH-UBIQUINONE OXIDOREDUCTASE CHAIN 4"/>
    <property type="match status" value="1"/>
</dbReference>
<evidence type="ECO:0000256" key="6">
    <source>
        <dbReference type="ARBA" id="ARBA00023136"/>
    </source>
</evidence>
<feature type="transmembrane region" description="Helical" evidence="7">
    <location>
        <begin position="110"/>
        <end position="127"/>
    </location>
</feature>
<evidence type="ECO:0000256" key="5">
    <source>
        <dbReference type="ARBA" id="ARBA00022989"/>
    </source>
</evidence>
<evidence type="ECO:0000256" key="3">
    <source>
        <dbReference type="ARBA" id="ARBA00009025"/>
    </source>
</evidence>
<comment type="function">
    <text evidence="1">Core subunit of the mitochondrial membrane respiratory chain NADH dehydrogenase (Complex I) that is believed to belong to the minimal assembly required for catalysis. Complex I functions in the transfer of electrons from NADH to the respiratory chain. The immediate electron acceptor for the enzyme is believed to be ubiquinone.</text>
</comment>
<dbReference type="Pfam" id="PF00361">
    <property type="entry name" value="Proton_antipo_M"/>
    <property type="match status" value="1"/>
</dbReference>
<dbReference type="EC" id="7.1.1.2" evidence="7"/>
<organism evidence="9">
    <name type="scientific">Physarum polycephalum</name>
    <name type="common">Many-headed slime mold</name>
    <name type="synonym">Badhamia polycephala</name>
    <dbReference type="NCBI Taxonomy" id="5791"/>
    <lineage>
        <taxon>Eukaryota</taxon>
        <taxon>Amoebozoa</taxon>
        <taxon>Evosea</taxon>
        <taxon>Eumycetozoa</taxon>
        <taxon>Myxogastria</taxon>
        <taxon>Myxogastromycetidae</taxon>
        <taxon>Physariida</taxon>
        <taxon>Physaraceae</taxon>
        <taxon>Physarum</taxon>
    </lineage>
</organism>
<gene>
    <name evidence="9" type="primary">nad4</name>
</gene>
<accession>F2Y9T3</accession>
<evidence type="ECO:0000313" key="9">
    <source>
        <dbReference type="EMBL" id="ADZ99038.1"/>
    </source>
</evidence>
<feature type="transmembrane region" description="Helical" evidence="7">
    <location>
        <begin position="321"/>
        <end position="343"/>
    </location>
</feature>
<keyword evidence="5 7" id="KW-1133">Transmembrane helix</keyword>
<evidence type="ECO:0000259" key="8">
    <source>
        <dbReference type="Pfam" id="PF00361"/>
    </source>
</evidence>
<dbReference type="GO" id="GO:0048039">
    <property type="term" value="F:ubiquinone binding"/>
    <property type="evidence" value="ECO:0007669"/>
    <property type="project" value="TreeGrafter"/>
</dbReference>
<feature type="transmembrane region" description="Helical" evidence="7">
    <location>
        <begin position="27"/>
        <end position="47"/>
    </location>
</feature>
<name>F2Y9T3_PHYPO</name>
<dbReference type="InterPro" id="IPR003918">
    <property type="entry name" value="NADH_UbQ_OxRdtase"/>
</dbReference>
<dbReference type="InterPro" id="IPR010227">
    <property type="entry name" value="NADH_Q_OxRdtase_chainM/4"/>
</dbReference>
<dbReference type="GO" id="GO:0008137">
    <property type="term" value="F:NADH dehydrogenase (ubiquinone) activity"/>
    <property type="evidence" value="ECO:0007669"/>
    <property type="project" value="UniProtKB-UniRule"/>
</dbReference>
<sequence length="481" mass="54574">MTLLLNCLIIFTIISLFIIPANKTIMLHNYSLAASFIIFITSIGLLQIPLSTSIYINTNSFVLMSFPSFVITYSYMLDFISVIYIILSTFLGCLVVLITRVIEYRLKEKYILLFFVLLLLVNCFSTLEILNFYLFFEALLIPVFALIGIWGSQIAKIFAANQFFLYTLFGSFFMLTGIVMIIILTGTTNILVIKGYLFEDHIEKILFLLFFIGLSIKIPMIPFHLWLPKAHVEAPTTGSVLLAGILLKLGSYGFIRFSLFLFPNASFYFLPLILSVAVISIILASFTVLRQNDLKRIIAYSSIAHMNFLVGAIFVKDLLALTGSLLLQIAHGLSSSALFLAIGMLYDRYKSRNIFYYRGLVTVMPIFCFFFFIFSLANLGFPSTVNFISEMLIFFGLFQTVPSIAILTLTGIFLSAAYSFVLLTRIAFGPASPFLSVYYDLTRREFYILLPLAFLIIFLGLFPTYLTSYWTFGLVTWFNIT</sequence>
<keyword evidence="6 7" id="KW-0472">Membrane</keyword>
<feature type="transmembrane region" description="Helical" evidence="7">
    <location>
        <begin position="5"/>
        <end position="21"/>
    </location>
</feature>
<dbReference type="GO" id="GO:0003954">
    <property type="term" value="F:NADH dehydrogenase activity"/>
    <property type="evidence" value="ECO:0007669"/>
    <property type="project" value="TreeGrafter"/>
</dbReference>
<keyword evidence="4 7" id="KW-0812">Transmembrane</keyword>
<dbReference type="GO" id="GO:0015990">
    <property type="term" value="P:electron transport coupled proton transport"/>
    <property type="evidence" value="ECO:0007669"/>
    <property type="project" value="TreeGrafter"/>
</dbReference>
<feature type="transmembrane region" description="Helical" evidence="7">
    <location>
        <begin position="239"/>
        <end position="262"/>
    </location>
</feature>
<dbReference type="EMBL" id="HQ849406">
    <property type="protein sequence ID" value="ADZ99038.1"/>
    <property type="molecule type" value="mRNA"/>
</dbReference>
<feature type="transmembrane region" description="Helical" evidence="7">
    <location>
        <begin position="79"/>
        <end position="98"/>
    </location>
</feature>
<dbReference type="GO" id="GO:0042773">
    <property type="term" value="P:ATP synthesis coupled electron transport"/>
    <property type="evidence" value="ECO:0007669"/>
    <property type="project" value="InterPro"/>
</dbReference>
<feature type="transmembrane region" description="Helical" evidence="7">
    <location>
        <begin position="297"/>
        <end position="315"/>
    </location>
</feature>
<evidence type="ECO:0000256" key="4">
    <source>
        <dbReference type="ARBA" id="ARBA00022692"/>
    </source>
</evidence>
<feature type="transmembrane region" description="Helical" evidence="7">
    <location>
        <begin position="163"/>
        <end position="185"/>
    </location>
</feature>
<comment type="subcellular location">
    <subcellularLocation>
        <location evidence="2">Membrane</location>
        <topology evidence="2">Multi-pass membrane protein</topology>
    </subcellularLocation>
    <subcellularLocation>
        <location evidence="7">Mitochondrion membrane</location>
        <topology evidence="7">Multi-pass membrane protein</topology>
    </subcellularLocation>
</comment>
<feature type="transmembrane region" description="Helical" evidence="7">
    <location>
        <begin position="401"/>
        <end position="426"/>
    </location>
</feature>
<dbReference type="PANTHER" id="PTHR43507:SF1">
    <property type="entry name" value="NADH-UBIQUINONE OXIDOREDUCTASE CHAIN 4"/>
    <property type="match status" value="1"/>
</dbReference>
<evidence type="ECO:0000256" key="2">
    <source>
        <dbReference type="ARBA" id="ARBA00004141"/>
    </source>
</evidence>
<keyword evidence="7" id="KW-0679">Respiratory chain</keyword>
<feature type="transmembrane region" description="Helical" evidence="7">
    <location>
        <begin position="268"/>
        <end position="290"/>
    </location>
</feature>